<evidence type="ECO:0000313" key="2">
    <source>
        <dbReference type="Proteomes" id="UP001060085"/>
    </source>
</evidence>
<sequence length="622" mass="70031">MMFHLWFLIWELIIGLSQGEQFYDSEICTNNLDLPGTRYSCHSIHDQCETFLVYRANQKFRSLGNISTLFNIDPEELLKSYNNVTSIFRVLESGREVLISVKCLCYREYYEANFSYPFPLDDGMTLANISCDVFEGLVKSITLIKANPLAANDASNYQVGSLLHVPLKCACPDQISLSKGVKYLITYPFLENDDTNKVSTKFKVPVTDIWEANHIDSSTTVYPTTTILVPLKTEPSLNFQIPYDSDPPTPGFLPTQPVENTSNKHKLLVKVYVSVSVLGAILVLMTLLGYLLYVKALKKCKEEENVHSFARRSSFSTPRNSQVSGATPKSSTTNSCLSPDLLDSLKYSLCSYSIEELKKGTNNFSEENKIGDDVYKGLVENDEIMIKETRFDDTRQVIDLHSRINHVKIVKLEGVCYCDDDSPWSYLIFEFPPNGCLRDCLSSPAVYLRWNRRTQIAFDIATGLHYLHYCMVPPCTHLSVNSKTIFLTRSWRAKLAVFDTLGTASKDHESVGAGAGGWDHFIHGSAVSEKEDIFAFGVVLLQLISGRENEEWTSMRESITFLGVEGVGCFDQLRNFVDQSLKEDYPLAEALCLAVLAKACVEDEALHRPSMDDILKVLARMV</sequence>
<keyword evidence="2" id="KW-1185">Reference proteome</keyword>
<gene>
    <name evidence="1" type="ORF">M9H77_16163</name>
</gene>
<reference evidence="2" key="1">
    <citation type="journal article" date="2023" name="Nat. Plants">
        <title>Single-cell RNA sequencing provides a high-resolution roadmap for understanding the multicellular compartmentation of specialized metabolism.</title>
        <authorList>
            <person name="Sun S."/>
            <person name="Shen X."/>
            <person name="Li Y."/>
            <person name="Li Y."/>
            <person name="Wang S."/>
            <person name="Li R."/>
            <person name="Zhang H."/>
            <person name="Shen G."/>
            <person name="Guo B."/>
            <person name="Wei J."/>
            <person name="Xu J."/>
            <person name="St-Pierre B."/>
            <person name="Chen S."/>
            <person name="Sun C."/>
        </authorList>
    </citation>
    <scope>NUCLEOTIDE SEQUENCE [LARGE SCALE GENOMIC DNA]</scope>
</reference>
<dbReference type="Proteomes" id="UP001060085">
    <property type="component" value="Linkage Group LG04"/>
</dbReference>
<comment type="caution">
    <text evidence="1">The sequence shown here is derived from an EMBL/GenBank/DDBJ whole genome shotgun (WGS) entry which is preliminary data.</text>
</comment>
<name>A0ACC0AZK4_CATRO</name>
<proteinExistence type="predicted"/>
<accession>A0ACC0AZK4</accession>
<protein>
    <submittedName>
        <fullName evidence="1">Uncharacterized protein</fullName>
    </submittedName>
</protein>
<organism evidence="1 2">
    <name type="scientific">Catharanthus roseus</name>
    <name type="common">Madagascar periwinkle</name>
    <name type="synonym">Vinca rosea</name>
    <dbReference type="NCBI Taxonomy" id="4058"/>
    <lineage>
        <taxon>Eukaryota</taxon>
        <taxon>Viridiplantae</taxon>
        <taxon>Streptophyta</taxon>
        <taxon>Embryophyta</taxon>
        <taxon>Tracheophyta</taxon>
        <taxon>Spermatophyta</taxon>
        <taxon>Magnoliopsida</taxon>
        <taxon>eudicotyledons</taxon>
        <taxon>Gunneridae</taxon>
        <taxon>Pentapetalae</taxon>
        <taxon>asterids</taxon>
        <taxon>lamiids</taxon>
        <taxon>Gentianales</taxon>
        <taxon>Apocynaceae</taxon>
        <taxon>Rauvolfioideae</taxon>
        <taxon>Vinceae</taxon>
        <taxon>Catharanthinae</taxon>
        <taxon>Catharanthus</taxon>
    </lineage>
</organism>
<evidence type="ECO:0000313" key="1">
    <source>
        <dbReference type="EMBL" id="KAI5666310.1"/>
    </source>
</evidence>
<dbReference type="EMBL" id="CM044704">
    <property type="protein sequence ID" value="KAI5666310.1"/>
    <property type="molecule type" value="Genomic_DNA"/>
</dbReference>